<dbReference type="EMBL" id="KV417571">
    <property type="protein sequence ID" value="KZP18642.1"/>
    <property type="molecule type" value="Genomic_DNA"/>
</dbReference>
<name>A0A166HAC4_9AGAM</name>
<keyword evidence="2" id="KW-1185">Reference proteome</keyword>
<protein>
    <submittedName>
        <fullName evidence="1">Uncharacterized protein</fullName>
    </submittedName>
</protein>
<evidence type="ECO:0000313" key="2">
    <source>
        <dbReference type="Proteomes" id="UP000076532"/>
    </source>
</evidence>
<reference evidence="1 2" key="1">
    <citation type="journal article" date="2016" name="Mol. Biol. Evol.">
        <title>Comparative Genomics of Early-Diverging Mushroom-Forming Fungi Provides Insights into the Origins of Lignocellulose Decay Capabilities.</title>
        <authorList>
            <person name="Nagy L.G."/>
            <person name="Riley R."/>
            <person name="Tritt A."/>
            <person name="Adam C."/>
            <person name="Daum C."/>
            <person name="Floudas D."/>
            <person name="Sun H."/>
            <person name="Yadav J.S."/>
            <person name="Pangilinan J."/>
            <person name="Larsson K.H."/>
            <person name="Matsuura K."/>
            <person name="Barry K."/>
            <person name="Labutti K."/>
            <person name="Kuo R."/>
            <person name="Ohm R.A."/>
            <person name="Bhattacharya S.S."/>
            <person name="Shirouzu T."/>
            <person name="Yoshinaga Y."/>
            <person name="Martin F.M."/>
            <person name="Grigoriev I.V."/>
            <person name="Hibbett D.S."/>
        </authorList>
    </citation>
    <scope>NUCLEOTIDE SEQUENCE [LARGE SCALE GENOMIC DNA]</scope>
    <source>
        <strain evidence="1 2">CBS 109695</strain>
    </source>
</reference>
<dbReference type="Proteomes" id="UP000076532">
    <property type="component" value="Unassembled WGS sequence"/>
</dbReference>
<dbReference type="AlphaFoldDB" id="A0A166HAC4"/>
<evidence type="ECO:0000313" key="1">
    <source>
        <dbReference type="EMBL" id="KZP18642.1"/>
    </source>
</evidence>
<sequence length="99" mass="10754">MRYRKKNAASWESKVEGGGDKVEMCITTCAAREMLSLSGRAHKIAHVSPGGIVIEVIAFRASLLSTNTNASRITRCFARDPLSSNSVSCCQNFSIRTTT</sequence>
<proteinExistence type="predicted"/>
<accession>A0A166HAC4</accession>
<organism evidence="1 2">
    <name type="scientific">Athelia psychrophila</name>
    <dbReference type="NCBI Taxonomy" id="1759441"/>
    <lineage>
        <taxon>Eukaryota</taxon>
        <taxon>Fungi</taxon>
        <taxon>Dikarya</taxon>
        <taxon>Basidiomycota</taxon>
        <taxon>Agaricomycotina</taxon>
        <taxon>Agaricomycetes</taxon>
        <taxon>Agaricomycetidae</taxon>
        <taxon>Atheliales</taxon>
        <taxon>Atheliaceae</taxon>
        <taxon>Athelia</taxon>
    </lineage>
</organism>
<gene>
    <name evidence="1" type="ORF">FIBSPDRAFT_590958</name>
</gene>